<name>A0A8H6JI15_9PEZI</name>
<accession>A0A8H6JI15</accession>
<dbReference type="AlphaFoldDB" id="A0A8H6JI15"/>
<sequence length="106" mass="12136">MGYVKDQLIQQMEEEREDLIQTLDDIEAFGEKHAWSAASLASPANASTGVSPTNVLRRRVKMARLPFKSNILQRMLMGKWHLGQWLKIEEFAVIKLQENILVIARS</sequence>
<gene>
    <name evidence="1" type="ORF">CPLU01_14757</name>
</gene>
<evidence type="ECO:0000313" key="1">
    <source>
        <dbReference type="EMBL" id="KAF6813036.1"/>
    </source>
</evidence>
<dbReference type="Proteomes" id="UP000654918">
    <property type="component" value="Unassembled WGS sequence"/>
</dbReference>
<dbReference type="EMBL" id="WIGO01000417">
    <property type="protein sequence ID" value="KAF6813036.1"/>
    <property type="molecule type" value="Genomic_DNA"/>
</dbReference>
<protein>
    <submittedName>
        <fullName evidence="1">Uncharacterized protein</fullName>
    </submittedName>
</protein>
<evidence type="ECO:0000313" key="2">
    <source>
        <dbReference type="Proteomes" id="UP000654918"/>
    </source>
</evidence>
<keyword evidence="2" id="KW-1185">Reference proteome</keyword>
<comment type="caution">
    <text evidence="1">The sequence shown here is derived from an EMBL/GenBank/DDBJ whole genome shotgun (WGS) entry which is preliminary data.</text>
</comment>
<reference evidence="1" key="1">
    <citation type="journal article" date="2020" name="Phytopathology">
        <title>Genome Sequence Resources of Colletotrichum truncatum, C. plurivorum, C. musicola, and C. sojae: Four Species Pathogenic to Soybean (Glycine max).</title>
        <authorList>
            <person name="Rogerio F."/>
            <person name="Boufleur T.R."/>
            <person name="Ciampi-Guillardi M."/>
            <person name="Sukno S.A."/>
            <person name="Thon M.R."/>
            <person name="Massola Junior N.S."/>
            <person name="Baroncelli R."/>
        </authorList>
    </citation>
    <scope>NUCLEOTIDE SEQUENCE</scope>
    <source>
        <strain evidence="1">LFN00145</strain>
    </source>
</reference>
<proteinExistence type="predicted"/>
<organism evidence="1 2">
    <name type="scientific">Colletotrichum plurivorum</name>
    <dbReference type="NCBI Taxonomy" id="2175906"/>
    <lineage>
        <taxon>Eukaryota</taxon>
        <taxon>Fungi</taxon>
        <taxon>Dikarya</taxon>
        <taxon>Ascomycota</taxon>
        <taxon>Pezizomycotina</taxon>
        <taxon>Sordariomycetes</taxon>
        <taxon>Hypocreomycetidae</taxon>
        <taxon>Glomerellales</taxon>
        <taxon>Glomerellaceae</taxon>
        <taxon>Colletotrichum</taxon>
        <taxon>Colletotrichum orchidearum species complex</taxon>
    </lineage>
</organism>